<dbReference type="GO" id="GO:0008320">
    <property type="term" value="F:protein transmembrane transporter activity"/>
    <property type="evidence" value="ECO:0007669"/>
    <property type="project" value="TreeGrafter"/>
</dbReference>
<sequence length="538" mass="58940">MKREFFILCLAVLFSGFSRADSVPASVKQLVSQENLIGDTQRKLLPSTPSVLSPLPEQNAPTDIFVNESPCWVIGSVEMAMAPASLTSFERLAHAARGRCMGGQGLAKLHKKLQNELIAQGYITSRVQFDVQAVPAGILKVRVHYGRIGQLRMQAGSSTYFRPDTLFPIAAGDVLNLRRIEQGLENMGGIPGVISDIRIVPAERPGESDIEIFRRQDKYWRFTAWADDAGVSSAGRYQAGGALYLDNLTSLGDIFYLSMARSILAPPGKGNESRALYYSLPWGHWRFSALGGDSRYHQTFAGNFTDYRYNGRSQYWGLQTDYTLARGMNEKTALNAQLLQRHYRYYLNDTEIALQSARLTSLKLGVSHLYYGAHSQIALTADALAGVGKGSSHAEQQLRAGGSMLKPFNAFGHRLRYLGELSGQWASAAQPIQDKSFIGDRSTVRGFSGDSKLIGSSGGYLRNTLTLERDMLQPYIGFDYGQLAKQQGDGGRLAGSVIGLQVNQGRFAADVFAGTPMVKPGSLANERLVLGFSSQLSF</sequence>
<evidence type="ECO:0000259" key="5">
    <source>
        <dbReference type="Pfam" id="PF03865"/>
    </source>
</evidence>
<keyword evidence="4" id="KW-0732">Signal</keyword>
<evidence type="ECO:0000259" key="7">
    <source>
        <dbReference type="Pfam" id="PF17287"/>
    </source>
</evidence>
<evidence type="ECO:0000259" key="6">
    <source>
        <dbReference type="Pfam" id="PF08479"/>
    </source>
</evidence>
<dbReference type="EMBL" id="CP029449">
    <property type="protein sequence ID" value="AWL67986.1"/>
    <property type="molecule type" value="Genomic_DNA"/>
</dbReference>
<evidence type="ECO:0000313" key="8">
    <source>
        <dbReference type="EMBL" id="AWL67986.1"/>
    </source>
</evidence>
<evidence type="ECO:0000256" key="1">
    <source>
        <dbReference type="ARBA" id="ARBA00022452"/>
    </source>
</evidence>
<dbReference type="InterPro" id="IPR051544">
    <property type="entry name" value="TPS_OM_transporter"/>
</dbReference>
<feature type="domain" description="Haemolysin activator HlyB C-terminal" evidence="5">
    <location>
        <begin position="206"/>
        <end position="501"/>
    </location>
</feature>
<evidence type="ECO:0000256" key="3">
    <source>
        <dbReference type="ARBA" id="ARBA00023237"/>
    </source>
</evidence>
<organism evidence="8 9">
    <name type="scientific">Serratia marcescens</name>
    <dbReference type="NCBI Taxonomy" id="615"/>
    <lineage>
        <taxon>Bacteria</taxon>
        <taxon>Pseudomonadati</taxon>
        <taxon>Pseudomonadota</taxon>
        <taxon>Gammaproteobacteria</taxon>
        <taxon>Enterobacterales</taxon>
        <taxon>Yersiniaceae</taxon>
        <taxon>Serratia</taxon>
    </lineage>
</organism>
<accession>A0AB33G1U5</accession>
<dbReference type="Pfam" id="PF17287">
    <property type="entry name" value="POTRA_3"/>
    <property type="match status" value="1"/>
</dbReference>
<feature type="chain" id="PRO_5044237815" evidence="4">
    <location>
        <begin position="21"/>
        <end position="538"/>
    </location>
</feature>
<dbReference type="InterPro" id="IPR027282">
    <property type="entry name" value="TPS"/>
</dbReference>
<reference evidence="8 9" key="1">
    <citation type="submission" date="2018-05" db="EMBL/GenBank/DDBJ databases">
        <title>Klebsiella quasipneumonaiae provides a window into carbapenemase gene transfer, plasmid rearrangements and nosocomial acquisition from the hospital environment.</title>
        <authorList>
            <person name="Mathers A.J."/>
            <person name="Vegesana K."/>
            <person name="Stoesser N."/>
            <person name="Crook D."/>
            <person name="Vaughan A."/>
            <person name="Barry K."/>
            <person name="Parikh H."/>
            <person name="Sebra R."/>
            <person name="Kotay S."/>
            <person name="Walker A.S."/>
            <person name="Sheppard A.E."/>
        </authorList>
    </citation>
    <scope>NUCLEOTIDE SEQUENCE [LARGE SCALE GENOMIC DNA]</scope>
    <source>
        <strain evidence="8 9">CAV1761</strain>
    </source>
</reference>
<dbReference type="InterPro" id="IPR035251">
    <property type="entry name" value="ShlB_POTRA"/>
</dbReference>
<dbReference type="GO" id="GO:0098046">
    <property type="term" value="C:type V protein secretion system complex"/>
    <property type="evidence" value="ECO:0007669"/>
    <property type="project" value="TreeGrafter"/>
</dbReference>
<feature type="signal peptide" evidence="4">
    <location>
        <begin position="1"/>
        <end position="20"/>
    </location>
</feature>
<dbReference type="AlphaFoldDB" id="A0AB33G1U5"/>
<keyword evidence="3" id="KW-0998">Cell outer membrane</keyword>
<dbReference type="Gene3D" id="2.40.160.50">
    <property type="entry name" value="membrane protein fhac: a member of the omp85/tpsb transporter family"/>
    <property type="match status" value="1"/>
</dbReference>
<keyword evidence="1" id="KW-0472">Membrane</keyword>
<protein>
    <submittedName>
        <fullName evidence="8">ShlB/FhaC/HecB family hemolysin secretion/activation protein</fullName>
    </submittedName>
</protein>
<feature type="domain" description="Polypeptide-transport-associated ShlB-type" evidence="6">
    <location>
        <begin position="88"/>
        <end position="146"/>
    </location>
</feature>
<dbReference type="Pfam" id="PF08479">
    <property type="entry name" value="POTRA_2"/>
    <property type="match status" value="1"/>
</dbReference>
<gene>
    <name evidence="8" type="ORF">DKC05_10065</name>
</gene>
<proteinExistence type="predicted"/>
<name>A0AB33G1U5_SERMA</name>
<feature type="domain" description="ShlB POTRA" evidence="7">
    <location>
        <begin position="147"/>
        <end position="201"/>
    </location>
</feature>
<evidence type="ECO:0000256" key="4">
    <source>
        <dbReference type="SAM" id="SignalP"/>
    </source>
</evidence>
<evidence type="ECO:0000256" key="2">
    <source>
        <dbReference type="ARBA" id="ARBA00022692"/>
    </source>
</evidence>
<dbReference type="Proteomes" id="UP000245399">
    <property type="component" value="Chromosome"/>
</dbReference>
<keyword evidence="2" id="KW-0812">Transmembrane</keyword>
<keyword evidence="1" id="KW-1134">Transmembrane beta strand</keyword>
<dbReference type="PANTHER" id="PTHR34597">
    <property type="entry name" value="SLR1661 PROTEIN"/>
    <property type="match status" value="1"/>
</dbReference>
<dbReference type="InterPro" id="IPR013686">
    <property type="entry name" value="Polypept-transport_assoc_ShlB"/>
</dbReference>
<dbReference type="GO" id="GO:0046819">
    <property type="term" value="P:protein secretion by the type V secretion system"/>
    <property type="evidence" value="ECO:0007669"/>
    <property type="project" value="TreeGrafter"/>
</dbReference>
<dbReference type="PANTHER" id="PTHR34597:SF3">
    <property type="entry name" value="OUTER MEMBRANE TRANSPORTER CDIB"/>
    <property type="match status" value="1"/>
</dbReference>
<dbReference type="InterPro" id="IPR005565">
    <property type="entry name" value="Hemolysn_activator_HlyB_C"/>
</dbReference>
<dbReference type="Gene3D" id="3.10.20.310">
    <property type="entry name" value="membrane protein fhac"/>
    <property type="match status" value="1"/>
</dbReference>
<dbReference type="Pfam" id="PF03865">
    <property type="entry name" value="ShlB"/>
    <property type="match status" value="1"/>
</dbReference>
<dbReference type="PIRSF" id="PIRSF029745">
    <property type="entry name" value="FhaC"/>
    <property type="match status" value="1"/>
</dbReference>
<evidence type="ECO:0000313" key="9">
    <source>
        <dbReference type="Proteomes" id="UP000245399"/>
    </source>
</evidence>